<proteinExistence type="predicted"/>
<evidence type="ECO:0000313" key="2">
    <source>
        <dbReference type="Proteomes" id="UP001328107"/>
    </source>
</evidence>
<evidence type="ECO:0000313" key="1">
    <source>
        <dbReference type="EMBL" id="GMR50720.1"/>
    </source>
</evidence>
<comment type="caution">
    <text evidence="1">The sequence shown here is derived from an EMBL/GenBank/DDBJ whole genome shotgun (WGS) entry which is preliminary data.</text>
</comment>
<organism evidence="1 2">
    <name type="scientific">Pristionchus mayeri</name>
    <dbReference type="NCBI Taxonomy" id="1317129"/>
    <lineage>
        <taxon>Eukaryota</taxon>
        <taxon>Metazoa</taxon>
        <taxon>Ecdysozoa</taxon>
        <taxon>Nematoda</taxon>
        <taxon>Chromadorea</taxon>
        <taxon>Rhabditida</taxon>
        <taxon>Rhabditina</taxon>
        <taxon>Diplogasteromorpha</taxon>
        <taxon>Diplogasteroidea</taxon>
        <taxon>Neodiplogasteridae</taxon>
        <taxon>Pristionchus</taxon>
    </lineage>
</organism>
<name>A0AAN5CUG3_9BILA</name>
<dbReference type="AlphaFoldDB" id="A0AAN5CUG3"/>
<keyword evidence="2" id="KW-1185">Reference proteome</keyword>
<dbReference type="Proteomes" id="UP001328107">
    <property type="component" value="Unassembled WGS sequence"/>
</dbReference>
<evidence type="ECO:0008006" key="3">
    <source>
        <dbReference type="Google" id="ProtNLM"/>
    </source>
</evidence>
<accession>A0AAN5CUG3</accession>
<protein>
    <recommendedName>
        <fullName evidence="3">Insulin-like domain-containing protein</fullName>
    </recommendedName>
</protein>
<feature type="non-terminal residue" evidence="1">
    <location>
        <position position="1"/>
    </location>
</feature>
<gene>
    <name evidence="1" type="ORF">PMAYCL1PPCAC_20915</name>
</gene>
<reference evidence="2" key="1">
    <citation type="submission" date="2022-10" db="EMBL/GenBank/DDBJ databases">
        <title>Genome assembly of Pristionchus species.</title>
        <authorList>
            <person name="Yoshida K."/>
            <person name="Sommer R.J."/>
        </authorList>
    </citation>
    <scope>NUCLEOTIDE SEQUENCE [LARGE SCALE GENOMIC DNA]</scope>
    <source>
        <strain evidence="2">RS5460</strain>
    </source>
</reference>
<dbReference type="EMBL" id="BTRK01000004">
    <property type="protein sequence ID" value="GMR50720.1"/>
    <property type="molecule type" value="Genomic_DNA"/>
</dbReference>
<sequence length="97" mass="11090">RVRMDKYIVLIIIVSLISSVMTSPTHRAHKHRQHRRSLMDDATPLKRCGADVGLLLKEFMSELPCIPKKLVSTPTIIKMCCIDTCSKRQLKNLMCPE</sequence>